<evidence type="ECO:0000256" key="1">
    <source>
        <dbReference type="ARBA" id="ARBA00023125"/>
    </source>
</evidence>
<feature type="region of interest" description="Disordered" evidence="2">
    <location>
        <begin position="241"/>
        <end position="439"/>
    </location>
</feature>
<dbReference type="FunFam" id="4.10.280.10:FF:000019">
    <property type="entry name" value="Myc proto-oncogene protein"/>
    <property type="match status" value="1"/>
</dbReference>
<sequence length="513" mass="57748">APSDDIWKKFELLPTPPRSPDRSDDKIFDDVFYDQEIVDFDEDLLLSDIIFEHEDIVDEILRSDVELFKPRESPVGWSSKTQTGELLHDCMWAGECAVNCTQKAAREKQDCNGVIVLKSTSSCEKCEPYECMGDAVGVATSPDNVLPRTASLEEDCGGVEATRCVDPSAVLAYTPLSDHCYHQPTLATDSSIINDVCLSSAAASAQTTTPSSATASSKSSAGSQPIVLVRSRGVWKRDLNKREYVMSDTPSESDDDDDEDEEEDDDDEDDDDDDEEEEDEEIDVVTVAGERQQHQNGHNHHRAATSRSARGHHYHHQPAHHHQRHHQQHHSQQNHHHQPPTSPPASRTTSSGRVVTPSQKLLSNGSASRRKRHHHATGSVKRRRASRQAVAVVPVHQPPAKRSRRGGEDLYASSCSSSDNPEDHERRKEHNSMERKRRDDLRSAFQHLRLMVPSLRDNPKAPKVMILNRAADHARELTSQSAGVEEALRKEMHRQRALRKRLAQLQQRNRKQR</sequence>
<evidence type="ECO:0000256" key="2">
    <source>
        <dbReference type="SAM" id="MobiDB-lite"/>
    </source>
</evidence>
<dbReference type="PROSITE" id="PS50888">
    <property type="entry name" value="BHLH"/>
    <property type="match status" value="1"/>
</dbReference>
<name>V5HHM2_IXORI</name>
<dbReference type="Gene3D" id="4.10.280.10">
    <property type="entry name" value="Helix-loop-helix DNA-binding domain"/>
    <property type="match status" value="1"/>
</dbReference>
<dbReference type="Pfam" id="PF01056">
    <property type="entry name" value="Myc_N"/>
    <property type="match status" value="1"/>
</dbReference>
<accession>V5HHM2</accession>
<dbReference type="PIRSF" id="PIRSF001705">
    <property type="entry name" value="Myc_protein"/>
    <property type="match status" value="1"/>
</dbReference>
<dbReference type="EMBL" id="GANP01009706">
    <property type="protein sequence ID" value="JAB74762.1"/>
    <property type="molecule type" value="mRNA"/>
</dbReference>
<feature type="compositionally biased region" description="Basic residues" evidence="2">
    <location>
        <begin position="297"/>
        <end position="338"/>
    </location>
</feature>
<dbReference type="InterPro" id="IPR036638">
    <property type="entry name" value="HLH_DNA-bd_sf"/>
</dbReference>
<dbReference type="InterPro" id="IPR002418">
    <property type="entry name" value="Tscrpt_reg_Myc"/>
</dbReference>
<dbReference type="AlphaFoldDB" id="V5HHM2"/>
<dbReference type="SMART" id="SM00353">
    <property type="entry name" value="HLH"/>
    <property type="match status" value="1"/>
</dbReference>
<dbReference type="InterPro" id="IPR011598">
    <property type="entry name" value="bHLH_dom"/>
</dbReference>
<feature type="region of interest" description="Disordered" evidence="2">
    <location>
        <begin position="494"/>
        <end position="513"/>
    </location>
</feature>
<evidence type="ECO:0000313" key="4">
    <source>
        <dbReference type="EMBL" id="JAB74762.1"/>
    </source>
</evidence>
<dbReference type="InterPro" id="IPR012682">
    <property type="entry name" value="Tscrpt_reg_Myc_N"/>
</dbReference>
<reference evidence="4" key="1">
    <citation type="journal article" date="2015" name="Sci. Rep.">
        <title>Tissue- and time-dependent transcription in Ixodes ricinus salivary glands and midguts when blood feeding on the vertebrate host.</title>
        <authorList>
            <person name="Kotsyfakis M."/>
            <person name="Schwarz A."/>
            <person name="Erhart J."/>
            <person name="Ribeiro J.M."/>
        </authorList>
    </citation>
    <scope>NUCLEOTIDE SEQUENCE</scope>
    <source>
        <tissue evidence="4">Salivary gland and midgut</tissue>
    </source>
</reference>
<dbReference type="GO" id="GO:0046983">
    <property type="term" value="F:protein dimerization activity"/>
    <property type="evidence" value="ECO:0007669"/>
    <property type="project" value="InterPro"/>
</dbReference>
<feature type="compositionally biased region" description="Acidic residues" evidence="2">
    <location>
        <begin position="251"/>
        <end position="283"/>
    </location>
</feature>
<dbReference type="SUPFAM" id="SSF47459">
    <property type="entry name" value="HLH, helix-loop-helix DNA-binding domain"/>
    <property type="match status" value="1"/>
</dbReference>
<dbReference type="CDD" id="cd11400">
    <property type="entry name" value="bHLHzip_Myc"/>
    <property type="match status" value="1"/>
</dbReference>
<dbReference type="PANTHER" id="PTHR45851">
    <property type="entry name" value="MYC PROTO-ONCOGENE"/>
    <property type="match status" value="1"/>
</dbReference>
<feature type="compositionally biased region" description="Basic and acidic residues" evidence="2">
    <location>
        <begin position="421"/>
        <end position="439"/>
    </location>
</feature>
<organism evidence="4">
    <name type="scientific">Ixodes ricinus</name>
    <name type="common">Common tick</name>
    <name type="synonym">Acarus ricinus</name>
    <dbReference type="NCBI Taxonomy" id="34613"/>
    <lineage>
        <taxon>Eukaryota</taxon>
        <taxon>Metazoa</taxon>
        <taxon>Ecdysozoa</taxon>
        <taxon>Arthropoda</taxon>
        <taxon>Chelicerata</taxon>
        <taxon>Arachnida</taxon>
        <taxon>Acari</taxon>
        <taxon>Parasitiformes</taxon>
        <taxon>Ixodida</taxon>
        <taxon>Ixodoidea</taxon>
        <taxon>Ixodidae</taxon>
        <taxon>Ixodinae</taxon>
        <taxon>Ixodes</taxon>
    </lineage>
</organism>
<feature type="compositionally biased region" description="Low complexity" evidence="2">
    <location>
        <begin position="387"/>
        <end position="398"/>
    </location>
</feature>
<dbReference type="PRINTS" id="PR00044">
    <property type="entry name" value="LEUZIPPRMYC"/>
</dbReference>
<protein>
    <submittedName>
        <fullName evidence="4">Putative myelocytomatosis oncoprotein a</fullName>
    </submittedName>
</protein>
<feature type="compositionally biased region" description="Basic residues" evidence="2">
    <location>
        <begin position="368"/>
        <end position="386"/>
    </location>
</feature>
<dbReference type="GO" id="GO:0003677">
    <property type="term" value="F:DNA binding"/>
    <property type="evidence" value="ECO:0007669"/>
    <property type="project" value="UniProtKB-KW"/>
</dbReference>
<feature type="domain" description="BHLH" evidence="3">
    <location>
        <begin position="425"/>
        <end position="477"/>
    </location>
</feature>
<dbReference type="GO" id="GO:0003700">
    <property type="term" value="F:DNA-binding transcription factor activity"/>
    <property type="evidence" value="ECO:0007669"/>
    <property type="project" value="InterPro"/>
</dbReference>
<dbReference type="Pfam" id="PF00010">
    <property type="entry name" value="HLH"/>
    <property type="match status" value="1"/>
</dbReference>
<proteinExistence type="evidence at transcript level"/>
<evidence type="ECO:0000259" key="3">
    <source>
        <dbReference type="PROSITE" id="PS50888"/>
    </source>
</evidence>
<feature type="non-terminal residue" evidence="4">
    <location>
        <position position="1"/>
    </location>
</feature>
<keyword evidence="1" id="KW-0238">DNA-binding</keyword>
<dbReference type="InterPro" id="IPR050433">
    <property type="entry name" value="Myc_transcription_factors"/>
</dbReference>
<feature type="compositionally biased region" description="Polar residues" evidence="2">
    <location>
        <begin position="352"/>
        <end position="367"/>
    </location>
</feature>